<dbReference type="Gene3D" id="3.40.50.720">
    <property type="entry name" value="NAD(P)-binding Rossmann-like Domain"/>
    <property type="match status" value="1"/>
</dbReference>
<name>F5YFI2_LEAAZ</name>
<dbReference type="InterPro" id="IPR051450">
    <property type="entry name" value="Gfo/Idh/MocA_Oxidoreductases"/>
</dbReference>
<reference evidence="4" key="1">
    <citation type="submission" date="2009-12" db="EMBL/GenBank/DDBJ databases">
        <title>Complete sequence of Treponema azotonutricium strain ZAS-9.</title>
        <authorList>
            <person name="Tetu S.G."/>
            <person name="Matson E."/>
            <person name="Ren Q."/>
            <person name="Seshadri R."/>
            <person name="Elbourne L."/>
            <person name="Hassan K.A."/>
            <person name="Durkin A."/>
            <person name="Radune D."/>
            <person name="Mohamoud Y."/>
            <person name="Shay R."/>
            <person name="Jin S."/>
            <person name="Zhang X."/>
            <person name="Lucey K."/>
            <person name="Ballor N.R."/>
            <person name="Ottesen E."/>
            <person name="Rosenthal R."/>
            <person name="Allen A."/>
            <person name="Leadbetter J.R."/>
            <person name="Paulsen I.T."/>
        </authorList>
    </citation>
    <scope>NUCLEOTIDE SEQUENCE [LARGE SCALE GENOMIC DNA]</scope>
    <source>
        <strain evidence="4">ATCC BAA-888 / DSM 13862 / ZAS-9</strain>
    </source>
</reference>
<dbReference type="PANTHER" id="PTHR43377:SF1">
    <property type="entry name" value="BILIVERDIN REDUCTASE A"/>
    <property type="match status" value="1"/>
</dbReference>
<dbReference type="InterPro" id="IPR036291">
    <property type="entry name" value="NAD(P)-bd_dom_sf"/>
</dbReference>
<dbReference type="AlphaFoldDB" id="F5YFI2"/>
<dbReference type="PANTHER" id="PTHR43377">
    <property type="entry name" value="BILIVERDIN REDUCTASE A"/>
    <property type="match status" value="1"/>
</dbReference>
<feature type="domain" description="Gfo/Idh/MocA-like oxidoreductase N-terminal" evidence="1">
    <location>
        <begin position="5"/>
        <end position="122"/>
    </location>
</feature>
<dbReference type="SUPFAM" id="SSF51735">
    <property type="entry name" value="NAD(P)-binding Rossmann-fold domains"/>
    <property type="match status" value="1"/>
</dbReference>
<dbReference type="EMBL" id="CP001841">
    <property type="protein sequence ID" value="AEF81289.1"/>
    <property type="molecule type" value="Genomic_DNA"/>
</dbReference>
<dbReference type="eggNOG" id="COG0673">
    <property type="taxonomic scope" value="Bacteria"/>
</dbReference>
<organism evidence="3 4">
    <name type="scientific">Leadbettera azotonutricia (strain ATCC BAA-888 / DSM 13862 / ZAS-9)</name>
    <name type="common">Treponema azotonutricium</name>
    <dbReference type="NCBI Taxonomy" id="545695"/>
    <lineage>
        <taxon>Bacteria</taxon>
        <taxon>Pseudomonadati</taxon>
        <taxon>Spirochaetota</taxon>
        <taxon>Spirochaetia</taxon>
        <taxon>Spirochaetales</taxon>
        <taxon>Breznakiellaceae</taxon>
        <taxon>Leadbettera</taxon>
    </lineage>
</organism>
<dbReference type="InterPro" id="IPR000683">
    <property type="entry name" value="Gfo/Idh/MocA-like_OxRdtase_N"/>
</dbReference>
<evidence type="ECO:0000313" key="3">
    <source>
        <dbReference type="EMBL" id="AEF81289.1"/>
    </source>
</evidence>
<dbReference type="FunCoup" id="F5YFI2">
    <property type="interactions" value="331"/>
</dbReference>
<reference evidence="3 4" key="2">
    <citation type="journal article" date="2011" name="ISME J.">
        <title>RNA-seq reveals cooperative metabolic interactions between two termite-gut spirochete species in co-culture.</title>
        <authorList>
            <person name="Rosenthal A.Z."/>
            <person name="Matson E.G."/>
            <person name="Eldar A."/>
            <person name="Leadbetter J.R."/>
        </authorList>
    </citation>
    <scope>NUCLEOTIDE SEQUENCE [LARGE SCALE GENOMIC DNA]</scope>
    <source>
        <strain evidence="4">ATCC BAA-888 / DSM 13862 / ZAS-9</strain>
    </source>
</reference>
<dbReference type="HOGENOM" id="CLU_023194_1_2_12"/>
<gene>
    <name evidence="3" type="ordered locus">TREAZ_0095</name>
</gene>
<dbReference type="InParanoid" id="F5YFI2"/>
<evidence type="ECO:0000313" key="4">
    <source>
        <dbReference type="Proteomes" id="UP000009222"/>
    </source>
</evidence>
<dbReference type="RefSeq" id="WP_015711827.1">
    <property type="nucleotide sequence ID" value="NC_015577.1"/>
</dbReference>
<dbReference type="STRING" id="545695.TREAZ_0095"/>
<keyword evidence="4" id="KW-1185">Reference proteome</keyword>
<protein>
    <submittedName>
        <fullName evidence="3">Putative sugar dehydrogenase</fullName>
    </submittedName>
</protein>
<dbReference type="Proteomes" id="UP000009222">
    <property type="component" value="Chromosome"/>
</dbReference>
<sequence>MEKVKLAIVGAGTWGTTHAGIFKEHPLSETLAICDANKAKAEAVAKQYGIPKVYTRVEDMLKETPCDAVSIVTPDHLHADIAIACANAGKHLLIEKPLATTRDDVHRMVEAINKNKVRAMVDLHNRWNPPFALAKDAVDRGELGKLRNGYFRLNDIKWVATDLLPWAASSSILWFLGSHSLDTLNWLFASKVKRVYSVANRGVLKELGVDTVDTYLTTLEYENGCIAQMENGWVTPNGNVNVNDMKCTILGDKGMVSIDTSNHNLIQQYSDEKAQVPDVLVRNTVHGRVKGFAYESIRSFVDKLATDEDFIVSLEDSANVSLVILAIMESAEKRMPVEVEY</sequence>
<dbReference type="Gene3D" id="3.30.360.10">
    <property type="entry name" value="Dihydrodipicolinate Reductase, domain 2"/>
    <property type="match status" value="1"/>
</dbReference>
<accession>F5YFI2</accession>
<dbReference type="GO" id="GO:0000166">
    <property type="term" value="F:nucleotide binding"/>
    <property type="evidence" value="ECO:0007669"/>
    <property type="project" value="InterPro"/>
</dbReference>
<evidence type="ECO:0000259" key="1">
    <source>
        <dbReference type="Pfam" id="PF01408"/>
    </source>
</evidence>
<dbReference type="InterPro" id="IPR055170">
    <property type="entry name" value="GFO_IDH_MocA-like_dom"/>
</dbReference>
<dbReference type="Pfam" id="PF01408">
    <property type="entry name" value="GFO_IDH_MocA"/>
    <property type="match status" value="1"/>
</dbReference>
<feature type="domain" description="GFO/IDH/MocA-like oxidoreductase" evidence="2">
    <location>
        <begin position="131"/>
        <end position="256"/>
    </location>
</feature>
<dbReference type="KEGG" id="taz:TREAZ_0095"/>
<evidence type="ECO:0000259" key="2">
    <source>
        <dbReference type="Pfam" id="PF22725"/>
    </source>
</evidence>
<proteinExistence type="predicted"/>
<dbReference type="Pfam" id="PF22725">
    <property type="entry name" value="GFO_IDH_MocA_C3"/>
    <property type="match status" value="1"/>
</dbReference>
<dbReference type="SUPFAM" id="SSF55347">
    <property type="entry name" value="Glyceraldehyde-3-phosphate dehydrogenase-like, C-terminal domain"/>
    <property type="match status" value="1"/>
</dbReference>